<reference evidence="3" key="2">
    <citation type="submission" date="2025-08" db="UniProtKB">
        <authorList>
            <consortium name="RefSeq"/>
        </authorList>
    </citation>
    <scope>IDENTIFICATION</scope>
    <source>
        <tissue evidence="3">Leaf</tissue>
    </source>
</reference>
<dbReference type="Pfam" id="PF14365">
    <property type="entry name" value="Neprosin_AP"/>
    <property type="match status" value="1"/>
</dbReference>
<dbReference type="RefSeq" id="XP_022637462.1">
    <property type="nucleotide sequence ID" value="XM_022781741.1"/>
</dbReference>
<dbReference type="InterPro" id="IPR053168">
    <property type="entry name" value="Glutamic_endopeptidase"/>
</dbReference>
<feature type="domain" description="Neprosin PEP catalytic" evidence="1">
    <location>
        <begin position="1"/>
        <end position="73"/>
    </location>
</feature>
<dbReference type="GeneID" id="111241818"/>
<evidence type="ECO:0000313" key="2">
    <source>
        <dbReference type="Proteomes" id="UP000087766"/>
    </source>
</evidence>
<dbReference type="STRING" id="3916.A0A3Q0F4X0"/>
<dbReference type="KEGG" id="vra:111241818"/>
<dbReference type="AlphaFoldDB" id="A0A3Q0F4X0"/>
<feature type="domain" description="Neprosin PEP catalytic" evidence="1">
    <location>
        <begin position="196"/>
        <end position="428"/>
    </location>
</feature>
<dbReference type="PROSITE" id="PS52045">
    <property type="entry name" value="NEPROSIN_PEP_CD"/>
    <property type="match status" value="2"/>
</dbReference>
<protein>
    <submittedName>
        <fullName evidence="3">Uncharacterized protein LOC111241818</fullName>
    </submittedName>
</protein>
<organism evidence="2 3">
    <name type="scientific">Vigna radiata var. radiata</name>
    <name type="common">Mung bean</name>
    <name type="synonym">Phaseolus aureus</name>
    <dbReference type="NCBI Taxonomy" id="3916"/>
    <lineage>
        <taxon>Eukaryota</taxon>
        <taxon>Viridiplantae</taxon>
        <taxon>Streptophyta</taxon>
        <taxon>Embryophyta</taxon>
        <taxon>Tracheophyta</taxon>
        <taxon>Spermatophyta</taxon>
        <taxon>Magnoliopsida</taxon>
        <taxon>eudicotyledons</taxon>
        <taxon>Gunneridae</taxon>
        <taxon>Pentapetalae</taxon>
        <taxon>rosids</taxon>
        <taxon>fabids</taxon>
        <taxon>Fabales</taxon>
        <taxon>Fabaceae</taxon>
        <taxon>Papilionoideae</taxon>
        <taxon>50 kb inversion clade</taxon>
        <taxon>NPAAA clade</taxon>
        <taxon>indigoferoid/millettioid clade</taxon>
        <taxon>Phaseoleae</taxon>
        <taxon>Vigna</taxon>
    </lineage>
</organism>
<evidence type="ECO:0000313" key="3">
    <source>
        <dbReference type="RefSeq" id="XP_022637462.1"/>
    </source>
</evidence>
<dbReference type="OrthoDB" id="1858978at2759"/>
<keyword evidence="2" id="KW-1185">Reference proteome</keyword>
<accession>A0A3Q0F4X0</accession>
<dbReference type="Proteomes" id="UP000087766">
    <property type="component" value="Chromosome 6"/>
</dbReference>
<dbReference type="InterPro" id="IPR025521">
    <property type="entry name" value="Neprosin_propep"/>
</dbReference>
<dbReference type="PANTHER" id="PTHR31589">
    <property type="entry name" value="PROTEIN, PUTATIVE (DUF239)-RELATED-RELATED"/>
    <property type="match status" value="1"/>
</dbReference>
<dbReference type="PANTHER" id="PTHR31589:SF223">
    <property type="entry name" value="PROTEIN, PUTATIVE (DUF239)-RELATED"/>
    <property type="match status" value="1"/>
</dbReference>
<name>A0A3Q0F4X0_VIGRR</name>
<evidence type="ECO:0000259" key="1">
    <source>
        <dbReference type="PROSITE" id="PS52045"/>
    </source>
</evidence>
<dbReference type="InterPro" id="IPR004314">
    <property type="entry name" value="Neprosin"/>
</dbReference>
<gene>
    <name evidence="3" type="primary">LOC111241818</name>
</gene>
<sequence>MGSGYFPDGNFDHACYFTYISYRNASRINYGPENYQIEKYVDNPNCFGLTYYGNLHRKVEYCLQFGGPGGDCGGGSPTVHCIQDTLKADINLEQQLKLINKSPIKTSNTKNGAIVDCIDINTQPAFDHPLLKNHKLQREPSFQKSSQKTSAKNLSDKSIFGLDKVQCPEGTVPVPRMTKEDLIREKSILNSSIFVQNIPGVHLAEIALSSKFGPYYGVKGRNSIYNPYLMKGQISLSHMWVQHGPIESNDKISFGWHRDNYHRTGCYNIRCPGFVQTHNSIYLGEPFTVVSTYGGPTYDFPSSITRDPLTKNWWILVKDHAIGYYPAKLFSNMTTADKVGWGGRTVTPHGSLSPPMGSGSFPDSNFSHASYFRLMAYRNTSKRSYGPQNYQLEKYVDKPDCYNLNYYDNFRESLQCSVQFGGPGGHCGD</sequence>
<proteinExistence type="predicted"/>
<dbReference type="Pfam" id="PF03080">
    <property type="entry name" value="Neprosin"/>
    <property type="match status" value="2"/>
</dbReference>
<reference evidence="2" key="1">
    <citation type="journal article" date="2014" name="Nat. Commun.">
        <title>Genome sequence of mungbean and insights into evolution within Vigna species.</title>
        <authorList>
            <person name="Kang Y.J."/>
            <person name="Kim S.K."/>
            <person name="Kim M.Y."/>
            <person name="Lestari P."/>
            <person name="Kim K.H."/>
            <person name="Ha B.K."/>
            <person name="Jun T.H."/>
            <person name="Hwang W.J."/>
            <person name="Lee T."/>
            <person name="Lee J."/>
            <person name="Shim S."/>
            <person name="Yoon M.Y."/>
            <person name="Jang Y.E."/>
            <person name="Han K.S."/>
            <person name="Taeprayoon P."/>
            <person name="Yoon N."/>
            <person name="Somta P."/>
            <person name="Tanya P."/>
            <person name="Kim K.S."/>
            <person name="Gwag J.G."/>
            <person name="Moon J.K."/>
            <person name="Lee Y.H."/>
            <person name="Park B.S."/>
            <person name="Bombarely A."/>
            <person name="Doyle J.J."/>
            <person name="Jackson S.A."/>
            <person name="Schafleitner R."/>
            <person name="Srinives P."/>
            <person name="Varshney R.K."/>
            <person name="Lee S.H."/>
        </authorList>
    </citation>
    <scope>NUCLEOTIDE SEQUENCE [LARGE SCALE GENOMIC DNA]</scope>
    <source>
        <strain evidence="2">cv. VC1973A</strain>
    </source>
</reference>